<feature type="region of interest" description="Disordered" evidence="1">
    <location>
        <begin position="1035"/>
        <end position="1055"/>
    </location>
</feature>
<dbReference type="AlphaFoldDB" id="A0A9P1CBL2"/>
<keyword evidence="2" id="KW-0812">Transmembrane</keyword>
<feature type="transmembrane region" description="Helical" evidence="2">
    <location>
        <begin position="46"/>
        <end position="67"/>
    </location>
</feature>
<organism evidence="3">
    <name type="scientific">Cladocopium goreaui</name>
    <dbReference type="NCBI Taxonomy" id="2562237"/>
    <lineage>
        <taxon>Eukaryota</taxon>
        <taxon>Sar</taxon>
        <taxon>Alveolata</taxon>
        <taxon>Dinophyceae</taxon>
        <taxon>Suessiales</taxon>
        <taxon>Symbiodiniaceae</taxon>
        <taxon>Cladocopium</taxon>
    </lineage>
</organism>
<dbReference type="PANTHER" id="PTHR36851:SF1">
    <property type="entry name" value="GLYCO_TRANS_2-LIKE DOMAIN-CONTAINING PROTEIN"/>
    <property type="match status" value="1"/>
</dbReference>
<dbReference type="PANTHER" id="PTHR36851">
    <property type="entry name" value="UNNAMED PRODUCT"/>
    <property type="match status" value="1"/>
</dbReference>
<reference evidence="4" key="2">
    <citation type="submission" date="2024-04" db="EMBL/GenBank/DDBJ databases">
        <authorList>
            <person name="Chen Y."/>
            <person name="Shah S."/>
            <person name="Dougan E. K."/>
            <person name="Thang M."/>
            <person name="Chan C."/>
        </authorList>
    </citation>
    <scope>NUCLEOTIDE SEQUENCE [LARGE SCALE GENOMIC DNA]</scope>
</reference>
<dbReference type="EMBL" id="CAMXCT010001236">
    <property type="protein sequence ID" value="CAI3988152.1"/>
    <property type="molecule type" value="Genomic_DNA"/>
</dbReference>
<protein>
    <submittedName>
        <fullName evidence="3">Uncharacterized protein</fullName>
    </submittedName>
</protein>
<dbReference type="EMBL" id="CAMXCT030001236">
    <property type="protein sequence ID" value="CAL4775464.1"/>
    <property type="molecule type" value="Genomic_DNA"/>
</dbReference>
<feature type="transmembrane region" description="Helical" evidence="2">
    <location>
        <begin position="368"/>
        <end position="388"/>
    </location>
</feature>
<feature type="compositionally biased region" description="Basic and acidic residues" evidence="1">
    <location>
        <begin position="75"/>
        <end position="91"/>
    </location>
</feature>
<feature type="transmembrane region" description="Helical" evidence="2">
    <location>
        <begin position="175"/>
        <end position="198"/>
    </location>
</feature>
<feature type="compositionally biased region" description="Polar residues" evidence="1">
    <location>
        <begin position="1043"/>
        <end position="1054"/>
    </location>
</feature>
<feature type="transmembrane region" description="Helical" evidence="2">
    <location>
        <begin position="152"/>
        <end position="169"/>
    </location>
</feature>
<evidence type="ECO:0000313" key="4">
    <source>
        <dbReference type="EMBL" id="CAL1141527.1"/>
    </source>
</evidence>
<keyword evidence="2" id="KW-0472">Membrane</keyword>
<feature type="transmembrane region" description="Helical" evidence="2">
    <location>
        <begin position="513"/>
        <end position="535"/>
    </location>
</feature>
<accession>A0A9P1CBL2</accession>
<feature type="region of interest" description="Disordered" evidence="1">
    <location>
        <begin position="75"/>
        <end position="134"/>
    </location>
</feature>
<feature type="transmembrane region" description="Helical" evidence="2">
    <location>
        <begin position="400"/>
        <end position="421"/>
    </location>
</feature>
<feature type="transmembrane region" description="Helical" evidence="2">
    <location>
        <begin position="339"/>
        <end position="356"/>
    </location>
</feature>
<dbReference type="OrthoDB" id="10417109at2759"/>
<sequence length="1113" mass="124645">MKWSKAEQEQPELSCALPPWAIGHGMLSNDMNVDGGGCDEASGSSWVIGALLAEFSAVLTTLGYVFTRRAFTSRGRKEAQGPEKRPGEERKGRPRMSPWAAERDARSYSHANIEGHEDEEEAKKSPEKPELPEQSLRQTVLTFKEAFLTSDLWWSFIFRGVGVILWWQAGCMAPVTTVAPLFLLVSLFSNMVCGPALLQEQYRSREVYLSMSMLLMVSVGAYMESNIIKNTSPDPKQSIWVVNLHHLQNGELFAVASCAGLLFVAFAYYSCTVYSHFTHRNRFQSESQPVDFYSKAKSDYSSAIPALSGLLSGLTYFEGMLGLPVCYILENRTIDFQQYSWTTFWLVPVAGCSLLISLEGAARWDCRYFVPFSSTVGYLVATFFRIVLVKSKVGKLKTSIAELALCVAIHIVLVSIPFLLIDQRPAPIQLPHTLKQEMESHVVENTSQRELKSNGTVDPMELRCTPLLETDRHEEAQGGSMLQSFERIAMLLVSPPHRSWPNWAYETFCNLGLWVPAVVVALGLLPLVIVGILILRQDHSNWPTLIALYCAVITGSTNLRTAIFSSVARWRTRLCMHSDFMKFLKNQKEANEDGIAAWRRVVRQRKRFGGGRKVIMPDPWESASSSSEDEMVPWEAVQHFVVVETGLSQSCNSDEIRGLLHSISASTMAPKQISVFFSVKDAKQAEELQLSQHLPEWNKEFAMFAKKLKNVELLNMEPKVGSAHGRSGAETWIVSQLLERAKGIKAQDHLILVTRTTVDSWFHPEYFPAVTFAFLNTGAKRNLTIYQPPILFLKDYYSQSWLTRYACLFLAQSSLASLTDPMGMPLPKSTCTMVMALMRSIDHSWDPNLSVRPYNIGIWTKCWIGTIGRMNLQPIFLPVYRSGCNPVLDDTFTRQPRQSCICIGAQMHGPLRAQVLSVLELVHMWTAMPLACCGRREGSEGMLKKRRIFSLMLRSLLPFGSVFWAHWVLSTWFLVVSLNALSLIFRLYHWPPERGGAFLLGVTAAALNLPLISVVSHVDLLKLFKDVPPSVPAPAPAVERTPATHSSNHATSFRASRESGEGSFCQYICLTAFRFGSSLLLSEPRGGVPFGCDPDLRGREWATQGDQNLQLAA</sequence>
<dbReference type="EMBL" id="CAMXCT020001236">
    <property type="protein sequence ID" value="CAL1141527.1"/>
    <property type="molecule type" value="Genomic_DNA"/>
</dbReference>
<feature type="transmembrane region" description="Helical" evidence="2">
    <location>
        <begin position="995"/>
        <end position="1015"/>
    </location>
</feature>
<keyword evidence="2" id="KW-1133">Transmembrane helix</keyword>
<keyword evidence="5" id="KW-1185">Reference proteome</keyword>
<evidence type="ECO:0000313" key="5">
    <source>
        <dbReference type="Proteomes" id="UP001152797"/>
    </source>
</evidence>
<reference evidence="3" key="1">
    <citation type="submission" date="2022-10" db="EMBL/GenBank/DDBJ databases">
        <authorList>
            <person name="Chen Y."/>
            <person name="Dougan E. K."/>
            <person name="Chan C."/>
            <person name="Rhodes N."/>
            <person name="Thang M."/>
        </authorList>
    </citation>
    <scope>NUCLEOTIDE SEQUENCE</scope>
</reference>
<proteinExistence type="predicted"/>
<comment type="caution">
    <text evidence="3">The sequence shown here is derived from an EMBL/GenBank/DDBJ whole genome shotgun (WGS) entry which is preliminary data.</text>
</comment>
<evidence type="ECO:0000256" key="2">
    <source>
        <dbReference type="SAM" id="Phobius"/>
    </source>
</evidence>
<evidence type="ECO:0000256" key="1">
    <source>
        <dbReference type="SAM" id="MobiDB-lite"/>
    </source>
</evidence>
<feature type="transmembrane region" description="Helical" evidence="2">
    <location>
        <begin position="207"/>
        <end position="223"/>
    </location>
</feature>
<feature type="compositionally biased region" description="Basic and acidic residues" evidence="1">
    <location>
        <begin position="121"/>
        <end position="131"/>
    </location>
</feature>
<feature type="transmembrane region" description="Helical" evidence="2">
    <location>
        <begin position="951"/>
        <end position="975"/>
    </location>
</feature>
<feature type="transmembrane region" description="Helical" evidence="2">
    <location>
        <begin position="252"/>
        <end position="274"/>
    </location>
</feature>
<evidence type="ECO:0000313" key="3">
    <source>
        <dbReference type="EMBL" id="CAI3988152.1"/>
    </source>
</evidence>
<name>A0A9P1CBL2_9DINO</name>
<dbReference type="Proteomes" id="UP001152797">
    <property type="component" value="Unassembled WGS sequence"/>
</dbReference>
<gene>
    <name evidence="3" type="ORF">C1SCF055_LOCUS15367</name>
</gene>